<dbReference type="VEuPathDB" id="FungiDB:C8Q69DRAFT_238751"/>
<proteinExistence type="predicted"/>
<protein>
    <submittedName>
        <fullName evidence="2">Late sexual development protein</fullName>
    </submittedName>
</protein>
<sequence length="360" mass="39090">MRSWITTATAILGFSSTLAIAAPAVPRSVNFSPLPLRNGFPNPNQTETKQIQKQAFGTLPNGAVPSNISAEGLNNLRVIALNELFEVAFFTQLLFNVTHDVPGYTVKDKDSKAFLVQTLTAVQAQEELHALNANGVLKHFGAAPIQPCRYNFPVSDLQSALTLAGTFTSVVLGTLQDVIQIFAQNGDAPLTTGIASVIGQEGEQEGWYRLLQGKIPNELPFLTASTRDFAVNALNQTFFVPGSCPNLQTIKTKTFEPLTLLDTPKAKTESIRFSFQNSTSVSAKDLRLVYINQQNNPIVKNFKVVEKEENTVTIEATFPYDAYLLNGLTIAVLADANKSLNSLQNVSDATKFGPALIIVN</sequence>
<gene>
    <name evidence="2" type="ORF">C8Q69DRAFT_238751</name>
</gene>
<evidence type="ECO:0000313" key="3">
    <source>
        <dbReference type="Proteomes" id="UP000283841"/>
    </source>
</evidence>
<feature type="signal peptide" evidence="1">
    <location>
        <begin position="1"/>
        <end position="21"/>
    </location>
</feature>
<name>A0A443HWS7_BYSSP</name>
<dbReference type="GeneID" id="39595745"/>
<evidence type="ECO:0000313" key="2">
    <source>
        <dbReference type="EMBL" id="RWQ96286.1"/>
    </source>
</evidence>
<dbReference type="Pfam" id="PF13668">
    <property type="entry name" value="Ferritin_2"/>
    <property type="match status" value="1"/>
</dbReference>
<reference evidence="2 3" key="1">
    <citation type="journal article" date="2018" name="Front. Microbiol.">
        <title>Genomic and genetic insights into a cosmopolitan fungus, Paecilomyces variotii (Eurotiales).</title>
        <authorList>
            <person name="Urquhart A.S."/>
            <person name="Mondo S.J."/>
            <person name="Makela M.R."/>
            <person name="Hane J.K."/>
            <person name="Wiebenga A."/>
            <person name="He G."/>
            <person name="Mihaltcheva S."/>
            <person name="Pangilinan J."/>
            <person name="Lipzen A."/>
            <person name="Barry K."/>
            <person name="de Vries R.P."/>
            <person name="Grigoriev I.V."/>
            <person name="Idnurm A."/>
        </authorList>
    </citation>
    <scope>NUCLEOTIDE SEQUENCE [LARGE SCALE GENOMIC DNA]</scope>
    <source>
        <strain evidence="2 3">CBS 101075</strain>
    </source>
</reference>
<evidence type="ECO:0000256" key="1">
    <source>
        <dbReference type="SAM" id="SignalP"/>
    </source>
</evidence>
<comment type="caution">
    <text evidence="2">The sequence shown here is derived from an EMBL/GenBank/DDBJ whole genome shotgun (WGS) entry which is preliminary data.</text>
</comment>
<organism evidence="2 3">
    <name type="scientific">Byssochlamys spectabilis</name>
    <name type="common">Paecilomyces variotii</name>
    <dbReference type="NCBI Taxonomy" id="264951"/>
    <lineage>
        <taxon>Eukaryota</taxon>
        <taxon>Fungi</taxon>
        <taxon>Dikarya</taxon>
        <taxon>Ascomycota</taxon>
        <taxon>Pezizomycotina</taxon>
        <taxon>Eurotiomycetes</taxon>
        <taxon>Eurotiomycetidae</taxon>
        <taxon>Eurotiales</taxon>
        <taxon>Thermoascaceae</taxon>
        <taxon>Paecilomyces</taxon>
    </lineage>
</organism>
<dbReference type="EMBL" id="RCNU01000004">
    <property type="protein sequence ID" value="RWQ96286.1"/>
    <property type="molecule type" value="Genomic_DNA"/>
</dbReference>
<dbReference type="Proteomes" id="UP000283841">
    <property type="component" value="Unassembled WGS sequence"/>
</dbReference>
<keyword evidence="3" id="KW-1185">Reference proteome</keyword>
<accession>A0A443HWS7</accession>
<dbReference type="RefSeq" id="XP_028485931.1">
    <property type="nucleotide sequence ID" value="XM_028626468.1"/>
</dbReference>
<dbReference type="AlphaFoldDB" id="A0A443HWS7"/>
<feature type="chain" id="PRO_5019125061" evidence="1">
    <location>
        <begin position="22"/>
        <end position="360"/>
    </location>
</feature>
<keyword evidence="1" id="KW-0732">Signal</keyword>